<keyword evidence="3" id="KW-1185">Reference proteome</keyword>
<keyword evidence="1" id="KW-1133">Transmembrane helix</keyword>
<dbReference type="EMBL" id="KV417502">
    <property type="protein sequence ID" value="KZP28773.1"/>
    <property type="molecule type" value="Genomic_DNA"/>
</dbReference>
<keyword evidence="1" id="KW-0472">Membrane</keyword>
<evidence type="ECO:0000313" key="3">
    <source>
        <dbReference type="Proteomes" id="UP000076532"/>
    </source>
</evidence>
<feature type="transmembrane region" description="Helical" evidence="1">
    <location>
        <begin position="12"/>
        <end position="31"/>
    </location>
</feature>
<dbReference type="AlphaFoldDB" id="A0A166RXJ3"/>
<protein>
    <submittedName>
        <fullName evidence="2">Uncharacterized protein</fullName>
    </submittedName>
</protein>
<evidence type="ECO:0000313" key="2">
    <source>
        <dbReference type="EMBL" id="KZP28773.1"/>
    </source>
</evidence>
<gene>
    <name evidence="2" type="ORF">FIBSPDRAFT_852488</name>
</gene>
<evidence type="ECO:0000256" key="1">
    <source>
        <dbReference type="SAM" id="Phobius"/>
    </source>
</evidence>
<reference evidence="2 3" key="1">
    <citation type="journal article" date="2016" name="Mol. Biol. Evol.">
        <title>Comparative Genomics of Early-Diverging Mushroom-Forming Fungi Provides Insights into the Origins of Lignocellulose Decay Capabilities.</title>
        <authorList>
            <person name="Nagy L.G."/>
            <person name="Riley R."/>
            <person name="Tritt A."/>
            <person name="Adam C."/>
            <person name="Daum C."/>
            <person name="Floudas D."/>
            <person name="Sun H."/>
            <person name="Yadav J.S."/>
            <person name="Pangilinan J."/>
            <person name="Larsson K.H."/>
            <person name="Matsuura K."/>
            <person name="Barry K."/>
            <person name="Labutti K."/>
            <person name="Kuo R."/>
            <person name="Ohm R.A."/>
            <person name="Bhattacharya S.S."/>
            <person name="Shirouzu T."/>
            <person name="Yoshinaga Y."/>
            <person name="Martin F.M."/>
            <person name="Grigoriev I.V."/>
            <person name="Hibbett D.S."/>
        </authorList>
    </citation>
    <scope>NUCLEOTIDE SEQUENCE [LARGE SCALE GENOMIC DNA]</scope>
    <source>
        <strain evidence="2 3">CBS 109695</strain>
    </source>
</reference>
<accession>A0A166RXJ3</accession>
<organism evidence="2 3">
    <name type="scientific">Athelia psychrophila</name>
    <dbReference type="NCBI Taxonomy" id="1759441"/>
    <lineage>
        <taxon>Eukaryota</taxon>
        <taxon>Fungi</taxon>
        <taxon>Dikarya</taxon>
        <taxon>Basidiomycota</taxon>
        <taxon>Agaricomycotina</taxon>
        <taxon>Agaricomycetes</taxon>
        <taxon>Agaricomycetidae</taxon>
        <taxon>Atheliales</taxon>
        <taxon>Atheliaceae</taxon>
        <taxon>Athelia</taxon>
    </lineage>
</organism>
<keyword evidence="1" id="KW-0812">Transmembrane</keyword>
<dbReference type="Proteomes" id="UP000076532">
    <property type="component" value="Unassembled WGS sequence"/>
</dbReference>
<proteinExistence type="predicted"/>
<sequence length="73" mass="8320">MIILSPETRTRTWTAIKYGILVVTYFPAGKLKAVRHMRRRDAEAQMQVDMRCHIGKATSPMVNSMLLPLHPSP</sequence>
<name>A0A166RXJ3_9AGAM</name>